<dbReference type="PIRSF" id="PIRSF006483">
    <property type="entry name" value="Membrane_protein_YitT"/>
    <property type="match status" value="1"/>
</dbReference>
<feature type="transmembrane region" description="Helical" evidence="6">
    <location>
        <begin position="7"/>
        <end position="27"/>
    </location>
</feature>
<dbReference type="GO" id="GO:0005886">
    <property type="term" value="C:plasma membrane"/>
    <property type="evidence" value="ECO:0007669"/>
    <property type="project" value="UniProtKB-SubCell"/>
</dbReference>
<keyword evidence="4 6" id="KW-1133">Transmembrane helix</keyword>
<feature type="transmembrane region" description="Helical" evidence="6">
    <location>
        <begin position="102"/>
        <end position="121"/>
    </location>
</feature>
<evidence type="ECO:0000313" key="9">
    <source>
        <dbReference type="Proteomes" id="UP000823937"/>
    </source>
</evidence>
<evidence type="ECO:0000256" key="5">
    <source>
        <dbReference type="ARBA" id="ARBA00023136"/>
    </source>
</evidence>
<sequence>MKKRIYDLSFIVFGSFIFAVGINVFVLGNDLGEGGVTGITIILFYLYGWSPGLMNFILNGLLLIIGYKFLSRNTIGYTIIAVLLNSLFLHLTRNWAIDSNEIIINMIFGGAIVGAGIGLIIRVGGTTAGTTILASITNKYLGWNISYGLLFFDMLVVLSSYFVIGIEKLLLTIVMLYIATKVMQFIIEGFSTKKAVTIISRNPDEIAQNVNKKMNRGVTVYSGHGYYLQEEKKILYIVISSQEVVKLKRIVQAADEHAFVAIHDVRDVFGEGFVAMNP</sequence>
<comment type="subcellular location">
    <subcellularLocation>
        <location evidence="1">Cell membrane</location>
        <topology evidence="1">Multi-pass membrane protein</topology>
    </subcellularLocation>
</comment>
<keyword evidence="2" id="KW-1003">Cell membrane</keyword>
<dbReference type="Pfam" id="PF02588">
    <property type="entry name" value="YitT_membrane"/>
    <property type="match status" value="1"/>
</dbReference>
<dbReference type="EMBL" id="DXHX01000074">
    <property type="protein sequence ID" value="HIV74449.1"/>
    <property type="molecule type" value="Genomic_DNA"/>
</dbReference>
<keyword evidence="3 6" id="KW-0812">Transmembrane</keyword>
<feature type="domain" description="DUF2179" evidence="7">
    <location>
        <begin position="216"/>
        <end position="270"/>
    </location>
</feature>
<proteinExistence type="predicted"/>
<dbReference type="InterPro" id="IPR051461">
    <property type="entry name" value="UPF0750_membrane"/>
</dbReference>
<dbReference type="AlphaFoldDB" id="A0A9D1PN56"/>
<name>A0A9D1PN56_9BACI</name>
<dbReference type="Gene3D" id="3.30.70.120">
    <property type="match status" value="1"/>
</dbReference>
<reference evidence="8" key="1">
    <citation type="journal article" date="2021" name="PeerJ">
        <title>Extensive microbial diversity within the chicken gut microbiome revealed by metagenomics and culture.</title>
        <authorList>
            <person name="Gilroy R."/>
            <person name="Ravi A."/>
            <person name="Getino M."/>
            <person name="Pursley I."/>
            <person name="Horton D.L."/>
            <person name="Alikhan N.F."/>
            <person name="Baker D."/>
            <person name="Gharbi K."/>
            <person name="Hall N."/>
            <person name="Watson M."/>
            <person name="Adriaenssens E.M."/>
            <person name="Foster-Nyarko E."/>
            <person name="Jarju S."/>
            <person name="Secka A."/>
            <person name="Antonio M."/>
            <person name="Oren A."/>
            <person name="Chaudhuri R.R."/>
            <person name="La Ragione R."/>
            <person name="Hildebrand F."/>
            <person name="Pallen M.J."/>
        </authorList>
    </citation>
    <scope>NUCLEOTIDE SEQUENCE</scope>
    <source>
        <strain evidence="8">CHK169-2315</strain>
    </source>
</reference>
<reference evidence="8" key="2">
    <citation type="submission" date="2021-04" db="EMBL/GenBank/DDBJ databases">
        <authorList>
            <person name="Gilroy R."/>
        </authorList>
    </citation>
    <scope>NUCLEOTIDE SEQUENCE</scope>
    <source>
        <strain evidence="8">CHK169-2315</strain>
    </source>
</reference>
<dbReference type="PANTHER" id="PTHR33545:SF4">
    <property type="entry name" value="UPF0750 MEMBRANE PROTEIN YXKD"/>
    <property type="match status" value="1"/>
</dbReference>
<organism evidence="8 9">
    <name type="scientific">Candidatus Pseudogracilibacillus intestinigallinarum</name>
    <dbReference type="NCBI Taxonomy" id="2838742"/>
    <lineage>
        <taxon>Bacteria</taxon>
        <taxon>Bacillati</taxon>
        <taxon>Bacillota</taxon>
        <taxon>Bacilli</taxon>
        <taxon>Bacillales</taxon>
        <taxon>Bacillaceae</taxon>
        <taxon>Pseudogracilibacillus</taxon>
    </lineage>
</organism>
<evidence type="ECO:0000256" key="6">
    <source>
        <dbReference type="SAM" id="Phobius"/>
    </source>
</evidence>
<keyword evidence="5 6" id="KW-0472">Membrane</keyword>
<feature type="transmembrane region" description="Helical" evidence="6">
    <location>
        <begin position="141"/>
        <end position="163"/>
    </location>
</feature>
<dbReference type="Proteomes" id="UP000823937">
    <property type="component" value="Unassembled WGS sequence"/>
</dbReference>
<accession>A0A9D1PN56</accession>
<dbReference type="CDD" id="cd16380">
    <property type="entry name" value="YitT_C"/>
    <property type="match status" value="1"/>
</dbReference>
<dbReference type="InterPro" id="IPR019264">
    <property type="entry name" value="DUF2179"/>
</dbReference>
<protein>
    <submittedName>
        <fullName evidence="8">YitT family protein</fullName>
    </submittedName>
</protein>
<dbReference type="PANTHER" id="PTHR33545">
    <property type="entry name" value="UPF0750 MEMBRANE PROTEIN YITT-RELATED"/>
    <property type="match status" value="1"/>
</dbReference>
<dbReference type="InterPro" id="IPR015867">
    <property type="entry name" value="N-reg_PII/ATP_PRibTrfase_C"/>
</dbReference>
<evidence type="ECO:0000256" key="4">
    <source>
        <dbReference type="ARBA" id="ARBA00022989"/>
    </source>
</evidence>
<feature type="transmembrane region" description="Helical" evidence="6">
    <location>
        <begin position="39"/>
        <end position="65"/>
    </location>
</feature>
<feature type="transmembrane region" description="Helical" evidence="6">
    <location>
        <begin position="77"/>
        <end position="96"/>
    </location>
</feature>
<evidence type="ECO:0000259" key="7">
    <source>
        <dbReference type="Pfam" id="PF10035"/>
    </source>
</evidence>
<evidence type="ECO:0000256" key="3">
    <source>
        <dbReference type="ARBA" id="ARBA00022692"/>
    </source>
</evidence>
<evidence type="ECO:0000256" key="2">
    <source>
        <dbReference type="ARBA" id="ARBA00022475"/>
    </source>
</evidence>
<feature type="transmembrane region" description="Helical" evidence="6">
    <location>
        <begin position="169"/>
        <end position="187"/>
    </location>
</feature>
<evidence type="ECO:0000256" key="1">
    <source>
        <dbReference type="ARBA" id="ARBA00004651"/>
    </source>
</evidence>
<evidence type="ECO:0000313" key="8">
    <source>
        <dbReference type="EMBL" id="HIV74449.1"/>
    </source>
</evidence>
<dbReference type="Pfam" id="PF10035">
    <property type="entry name" value="DUF2179"/>
    <property type="match status" value="1"/>
</dbReference>
<dbReference type="InterPro" id="IPR003740">
    <property type="entry name" value="YitT"/>
</dbReference>
<comment type="caution">
    <text evidence="8">The sequence shown here is derived from an EMBL/GenBank/DDBJ whole genome shotgun (WGS) entry which is preliminary data.</text>
</comment>
<gene>
    <name evidence="8" type="ORF">H9895_05125</name>
</gene>